<dbReference type="InterPro" id="IPR006224">
    <property type="entry name" value="PsdUridine_synth_RluA-like_CS"/>
</dbReference>
<dbReference type="Gene3D" id="3.30.2350.10">
    <property type="entry name" value="Pseudouridine synthase"/>
    <property type="match status" value="1"/>
</dbReference>
<comment type="caution">
    <text evidence="10">The sequence shown here is derived from an EMBL/GenBank/DDBJ whole genome shotgun (WGS) entry which is preliminary data.</text>
</comment>
<dbReference type="PROSITE" id="PS50889">
    <property type="entry name" value="S4"/>
    <property type="match status" value="1"/>
</dbReference>
<organism evidence="10 11">
    <name type="scientific">Nitrospirillum iridis</name>
    <dbReference type="NCBI Taxonomy" id="765888"/>
    <lineage>
        <taxon>Bacteria</taxon>
        <taxon>Pseudomonadati</taxon>
        <taxon>Pseudomonadota</taxon>
        <taxon>Alphaproteobacteria</taxon>
        <taxon>Rhodospirillales</taxon>
        <taxon>Azospirillaceae</taxon>
        <taxon>Nitrospirillum</taxon>
    </lineage>
</organism>
<dbReference type="Gene3D" id="3.10.290.10">
    <property type="entry name" value="RNA-binding S4 domain"/>
    <property type="match status" value="1"/>
</dbReference>
<feature type="domain" description="Pseudouridine synthase RsuA/RluA-like" evidence="9">
    <location>
        <begin position="151"/>
        <end position="307"/>
    </location>
</feature>
<dbReference type="InterPro" id="IPR006145">
    <property type="entry name" value="PsdUridine_synth_RsuA/RluA"/>
</dbReference>
<protein>
    <recommendedName>
        <fullName evidence="8">Pseudouridine synthase</fullName>
        <ecNumber evidence="8">5.4.99.-</ecNumber>
    </recommendedName>
</protein>
<comment type="catalytic activity">
    <reaction evidence="8">
        <text>a uridine in RNA = a pseudouridine in RNA</text>
        <dbReference type="Rhea" id="RHEA:48348"/>
        <dbReference type="Rhea" id="RHEA-COMP:12068"/>
        <dbReference type="Rhea" id="RHEA-COMP:12069"/>
        <dbReference type="ChEBI" id="CHEBI:65314"/>
        <dbReference type="ChEBI" id="CHEBI:65315"/>
    </reaction>
</comment>
<evidence type="ECO:0000256" key="6">
    <source>
        <dbReference type="PIRSR" id="PIRSR606225-1"/>
    </source>
</evidence>
<keyword evidence="11" id="KW-1185">Reference proteome</keyword>
<reference evidence="10 11" key="1">
    <citation type="submission" date="2020-08" db="EMBL/GenBank/DDBJ databases">
        <title>Genomic Encyclopedia of Type Strains, Phase IV (KMG-IV): sequencing the most valuable type-strain genomes for metagenomic binning, comparative biology and taxonomic classification.</title>
        <authorList>
            <person name="Goeker M."/>
        </authorList>
    </citation>
    <scope>NUCLEOTIDE SEQUENCE [LARGE SCALE GENOMIC DNA]</scope>
    <source>
        <strain evidence="10 11">DSM 22198</strain>
    </source>
</reference>
<comment type="similarity">
    <text evidence="1 8">Belongs to the pseudouridine synthase RluA family.</text>
</comment>
<feature type="active site" evidence="6">
    <location>
        <position position="202"/>
    </location>
</feature>
<dbReference type="SUPFAM" id="SSF55120">
    <property type="entry name" value="Pseudouridine synthase"/>
    <property type="match status" value="1"/>
</dbReference>
<dbReference type="EMBL" id="JACIIZ010000003">
    <property type="protein sequence ID" value="MBB6250866.1"/>
    <property type="molecule type" value="Genomic_DNA"/>
</dbReference>
<gene>
    <name evidence="10" type="ORF">FHS74_001411</name>
</gene>
<accession>A0A7X0AY73</accession>
<evidence type="ECO:0000256" key="3">
    <source>
        <dbReference type="ARBA" id="ARBA00023235"/>
    </source>
</evidence>
<evidence type="ECO:0000256" key="2">
    <source>
        <dbReference type="ARBA" id="ARBA00022884"/>
    </source>
</evidence>
<evidence type="ECO:0000256" key="7">
    <source>
        <dbReference type="PROSITE-ProRule" id="PRU00182"/>
    </source>
</evidence>
<dbReference type="InterPro" id="IPR006225">
    <property type="entry name" value="PsdUridine_synth_RluC/D"/>
</dbReference>
<dbReference type="InterPro" id="IPR050188">
    <property type="entry name" value="RluA_PseudoU_synthase"/>
</dbReference>
<sequence length="385" mass="40201">MSALASTICAASGQPADPAFARLSATAGEGGADRLDLRAPVVDAADDEDMDGEEAGSALFAVTIPDTAARDRLDKALAQLVPEAAGLTRSRLQALIGEGRVALGQPGGQTIDDTSYRVKPGQVFQISVPAPEPAVPVAQDIPLTIVYEDDDLLVIDKAAGMVVHPAAGNPDGTLVNALLHHCGDRLSGIGGVRRPGIVHRLDKDTSGLMVVAKSDRAHSGLSAQFADRTLSRTYQAVVWGSPAVGQGEVEGNVGRHPTDRKRMAVVGKGGKPALTRWRVLSRYGLLAAHVECKLATGRTHQIRVHMAEIGHPLVGDPLYGKARPTGALGARLKEATPAAQAGLLGFRRQALHAKDIAFRHPVSGEMLGFSSALPADLAGLIFSLE</sequence>
<dbReference type="EC" id="5.4.99.-" evidence="8"/>
<dbReference type="FunFam" id="3.30.2350.10:FF:000006">
    <property type="entry name" value="Pseudouridine synthase"/>
    <property type="match status" value="1"/>
</dbReference>
<evidence type="ECO:0000256" key="1">
    <source>
        <dbReference type="ARBA" id="ARBA00010876"/>
    </source>
</evidence>
<dbReference type="GO" id="GO:0003723">
    <property type="term" value="F:RNA binding"/>
    <property type="evidence" value="ECO:0007669"/>
    <property type="project" value="UniProtKB-KW"/>
</dbReference>
<keyword evidence="2 7" id="KW-0694">RNA-binding</keyword>
<dbReference type="GO" id="GO:0160140">
    <property type="term" value="F:23S rRNA pseudouridine(1911/1915/1917) synthase activity"/>
    <property type="evidence" value="ECO:0007669"/>
    <property type="project" value="UniProtKB-EC"/>
</dbReference>
<name>A0A7X0AY73_9PROT</name>
<dbReference type="SUPFAM" id="SSF55174">
    <property type="entry name" value="Alpha-L RNA-binding motif"/>
    <property type="match status" value="1"/>
</dbReference>
<comment type="catalytic activity">
    <reaction evidence="4">
        <text>uridine(1911/1915/1917) in 23S rRNA = pseudouridine(1911/1915/1917) in 23S rRNA</text>
        <dbReference type="Rhea" id="RHEA:42524"/>
        <dbReference type="Rhea" id="RHEA-COMP:10097"/>
        <dbReference type="Rhea" id="RHEA-COMP:10098"/>
        <dbReference type="ChEBI" id="CHEBI:65314"/>
        <dbReference type="ChEBI" id="CHEBI:65315"/>
        <dbReference type="EC" id="5.4.99.23"/>
    </reaction>
</comment>
<evidence type="ECO:0000313" key="10">
    <source>
        <dbReference type="EMBL" id="MBB6250866.1"/>
    </source>
</evidence>
<evidence type="ECO:0000259" key="9">
    <source>
        <dbReference type="Pfam" id="PF00849"/>
    </source>
</evidence>
<dbReference type="GO" id="GO:0000455">
    <property type="term" value="P:enzyme-directed rRNA pseudouridine synthesis"/>
    <property type="evidence" value="ECO:0007669"/>
    <property type="project" value="TreeGrafter"/>
</dbReference>
<evidence type="ECO:0000256" key="4">
    <source>
        <dbReference type="ARBA" id="ARBA00036882"/>
    </source>
</evidence>
<keyword evidence="3 8" id="KW-0413">Isomerase</keyword>
<dbReference type="InterPro" id="IPR036986">
    <property type="entry name" value="S4_RNA-bd_sf"/>
</dbReference>
<evidence type="ECO:0000256" key="5">
    <source>
        <dbReference type="ARBA" id="ARBA00056072"/>
    </source>
</evidence>
<dbReference type="InterPro" id="IPR020103">
    <property type="entry name" value="PsdUridine_synth_cat_dom_sf"/>
</dbReference>
<evidence type="ECO:0000313" key="11">
    <source>
        <dbReference type="Proteomes" id="UP000539175"/>
    </source>
</evidence>
<dbReference type="PROSITE" id="PS01129">
    <property type="entry name" value="PSI_RLU"/>
    <property type="match status" value="1"/>
</dbReference>
<dbReference type="AlphaFoldDB" id="A0A7X0AY73"/>
<proteinExistence type="inferred from homology"/>
<dbReference type="Pfam" id="PF00849">
    <property type="entry name" value="PseudoU_synth_2"/>
    <property type="match status" value="1"/>
</dbReference>
<dbReference type="CDD" id="cd02869">
    <property type="entry name" value="PseudoU_synth_RluA_like"/>
    <property type="match status" value="1"/>
</dbReference>
<dbReference type="CDD" id="cd00165">
    <property type="entry name" value="S4"/>
    <property type="match status" value="1"/>
</dbReference>
<dbReference type="Proteomes" id="UP000539175">
    <property type="component" value="Unassembled WGS sequence"/>
</dbReference>
<evidence type="ECO:0000256" key="8">
    <source>
        <dbReference type="RuleBase" id="RU362028"/>
    </source>
</evidence>
<dbReference type="PANTHER" id="PTHR21600:SF44">
    <property type="entry name" value="RIBOSOMAL LARGE SUBUNIT PSEUDOURIDINE SYNTHASE D"/>
    <property type="match status" value="1"/>
</dbReference>
<comment type="function">
    <text evidence="5">Responsible for synthesis of pseudouridine from uracil at positions 1911, 1915 and 1917 in 23S ribosomal RNA.</text>
</comment>
<dbReference type="NCBIfam" id="TIGR00005">
    <property type="entry name" value="rluA_subfam"/>
    <property type="match status" value="1"/>
</dbReference>
<dbReference type="PANTHER" id="PTHR21600">
    <property type="entry name" value="MITOCHONDRIAL RNA PSEUDOURIDINE SYNTHASE"/>
    <property type="match status" value="1"/>
</dbReference>